<evidence type="ECO:0000256" key="10">
    <source>
        <dbReference type="ARBA" id="ARBA00022777"/>
    </source>
</evidence>
<keyword evidence="10 16" id="KW-0418">Kinase</keyword>
<evidence type="ECO:0000256" key="9">
    <source>
        <dbReference type="ARBA" id="ARBA00022741"/>
    </source>
</evidence>
<organism evidence="19 20">
    <name type="scientific">Tumebacillus lipolyticus</name>
    <dbReference type="NCBI Taxonomy" id="1280370"/>
    <lineage>
        <taxon>Bacteria</taxon>
        <taxon>Bacillati</taxon>
        <taxon>Bacillota</taxon>
        <taxon>Bacilli</taxon>
        <taxon>Bacillales</taxon>
        <taxon>Alicyclobacillaceae</taxon>
        <taxon>Tumebacillus</taxon>
    </lineage>
</organism>
<evidence type="ECO:0000256" key="15">
    <source>
        <dbReference type="ARBA" id="ARBA00048909"/>
    </source>
</evidence>
<comment type="pathway">
    <text evidence="3 16 17">Pyrimidine metabolism; CTP biosynthesis via salvage pathway; CTP from cytidine: step 1/3.</text>
</comment>
<reference evidence="20" key="1">
    <citation type="journal article" date="2019" name="Int. J. Syst. Evol. Microbiol.">
        <title>The Global Catalogue of Microorganisms (GCM) 10K type strain sequencing project: providing services to taxonomists for standard genome sequencing and annotation.</title>
        <authorList>
            <consortium name="The Broad Institute Genomics Platform"/>
            <consortium name="The Broad Institute Genome Sequencing Center for Infectious Disease"/>
            <person name="Wu L."/>
            <person name="Ma J."/>
        </authorList>
    </citation>
    <scope>NUCLEOTIDE SEQUENCE [LARGE SCALE GENOMIC DNA]</scope>
    <source>
        <strain evidence="20">CGMCC 1.13574</strain>
    </source>
</reference>
<dbReference type="HAMAP" id="MF_00551">
    <property type="entry name" value="Uridine_kinase"/>
    <property type="match status" value="1"/>
</dbReference>
<gene>
    <name evidence="16 19" type="primary">udk</name>
    <name evidence="19" type="ORF">ACFSOY_04235</name>
</gene>
<evidence type="ECO:0000256" key="2">
    <source>
        <dbReference type="ARBA" id="ARBA00004690"/>
    </source>
</evidence>
<keyword evidence="7 16" id="KW-0963">Cytoplasm</keyword>
<comment type="catalytic activity">
    <reaction evidence="15 16 17">
        <text>uridine + ATP = UMP + ADP + H(+)</text>
        <dbReference type="Rhea" id="RHEA:16825"/>
        <dbReference type="ChEBI" id="CHEBI:15378"/>
        <dbReference type="ChEBI" id="CHEBI:16704"/>
        <dbReference type="ChEBI" id="CHEBI:30616"/>
        <dbReference type="ChEBI" id="CHEBI:57865"/>
        <dbReference type="ChEBI" id="CHEBI:456216"/>
        <dbReference type="EC" id="2.7.1.48"/>
    </reaction>
</comment>
<name>A0ABW4ZUW3_9BACL</name>
<protein>
    <recommendedName>
        <fullName evidence="6 16">Uridine kinase</fullName>
        <ecNumber evidence="5 16">2.7.1.48</ecNumber>
    </recommendedName>
    <alternativeName>
        <fullName evidence="12 16">Cytidine monophosphokinase</fullName>
    </alternativeName>
    <alternativeName>
        <fullName evidence="13 16">Uridine monophosphokinase</fullName>
    </alternativeName>
</protein>
<dbReference type="GO" id="GO:0004849">
    <property type="term" value="F:uridine kinase activity"/>
    <property type="evidence" value="ECO:0007669"/>
    <property type="project" value="UniProtKB-EC"/>
</dbReference>
<keyword evidence="11 16" id="KW-0067">ATP-binding</keyword>
<keyword evidence="8 16" id="KW-0808">Transferase</keyword>
<evidence type="ECO:0000313" key="19">
    <source>
        <dbReference type="EMBL" id="MFD2169228.1"/>
    </source>
</evidence>
<dbReference type="RefSeq" id="WP_386044275.1">
    <property type="nucleotide sequence ID" value="NZ_JBHUIO010000002.1"/>
</dbReference>
<comment type="similarity">
    <text evidence="4 16 17">Belongs to the uridine kinase family.</text>
</comment>
<evidence type="ECO:0000259" key="18">
    <source>
        <dbReference type="SMART" id="SM00382"/>
    </source>
</evidence>
<proteinExistence type="inferred from homology"/>
<dbReference type="NCBIfam" id="TIGR00235">
    <property type="entry name" value="udk"/>
    <property type="match status" value="1"/>
</dbReference>
<evidence type="ECO:0000256" key="8">
    <source>
        <dbReference type="ARBA" id="ARBA00022679"/>
    </source>
</evidence>
<dbReference type="Pfam" id="PF00485">
    <property type="entry name" value="PRK"/>
    <property type="match status" value="1"/>
</dbReference>
<evidence type="ECO:0000256" key="16">
    <source>
        <dbReference type="HAMAP-Rule" id="MF_00551"/>
    </source>
</evidence>
<dbReference type="PANTHER" id="PTHR10285">
    <property type="entry name" value="URIDINE KINASE"/>
    <property type="match status" value="1"/>
</dbReference>
<dbReference type="InterPro" id="IPR026008">
    <property type="entry name" value="Uridine_kinase"/>
</dbReference>
<evidence type="ECO:0000256" key="14">
    <source>
        <dbReference type="ARBA" id="ARBA00047436"/>
    </source>
</evidence>
<dbReference type="PRINTS" id="PR00988">
    <property type="entry name" value="URIDINKINASE"/>
</dbReference>
<dbReference type="SUPFAM" id="SSF52540">
    <property type="entry name" value="P-loop containing nucleoside triphosphate hydrolases"/>
    <property type="match status" value="1"/>
</dbReference>
<dbReference type="NCBIfam" id="NF004018">
    <property type="entry name" value="PRK05480.1"/>
    <property type="match status" value="1"/>
</dbReference>
<dbReference type="InterPro" id="IPR003593">
    <property type="entry name" value="AAA+_ATPase"/>
</dbReference>
<evidence type="ECO:0000256" key="3">
    <source>
        <dbReference type="ARBA" id="ARBA00004784"/>
    </source>
</evidence>
<dbReference type="Proteomes" id="UP001597343">
    <property type="component" value="Unassembled WGS sequence"/>
</dbReference>
<evidence type="ECO:0000256" key="7">
    <source>
        <dbReference type="ARBA" id="ARBA00022490"/>
    </source>
</evidence>
<comment type="caution">
    <text evidence="19">The sequence shown here is derived from an EMBL/GenBank/DDBJ whole genome shotgun (WGS) entry which is preliminary data.</text>
</comment>
<feature type="domain" description="AAA+ ATPase" evidence="18">
    <location>
        <begin position="3"/>
        <end position="154"/>
    </location>
</feature>
<evidence type="ECO:0000256" key="4">
    <source>
        <dbReference type="ARBA" id="ARBA00005408"/>
    </source>
</evidence>
<evidence type="ECO:0000256" key="12">
    <source>
        <dbReference type="ARBA" id="ARBA00030641"/>
    </source>
</evidence>
<comment type="subcellular location">
    <subcellularLocation>
        <location evidence="1 16 17">Cytoplasm</location>
    </subcellularLocation>
</comment>
<dbReference type="Gene3D" id="3.40.50.300">
    <property type="entry name" value="P-loop containing nucleotide triphosphate hydrolases"/>
    <property type="match status" value="1"/>
</dbReference>
<dbReference type="InterPro" id="IPR006083">
    <property type="entry name" value="PRK/URK"/>
</dbReference>
<evidence type="ECO:0000313" key="20">
    <source>
        <dbReference type="Proteomes" id="UP001597343"/>
    </source>
</evidence>
<dbReference type="InterPro" id="IPR000764">
    <property type="entry name" value="Uridine_kinase-like"/>
</dbReference>
<sequence>MHRPVLIGIAGGTGSGKTSVAREITRNIDPENIVLIEQDNYYKDQTHLSMAERVLTNYDHPNAFDNDLLLAHLHTLLNGEGIDKPIYNFAEHTRSTYTERVEPKQVVVLEGIMVLEDERLRDLMDIKIFVDTDADVRIIRRILRDIKERGRSIESVVEQYMGIVRPMHMQFIEPTKKYADLIIPEGGQNRVAIDILVAKVNDIVKCVLTT</sequence>
<feature type="binding site" evidence="16">
    <location>
        <begin position="11"/>
        <end position="18"/>
    </location>
    <ligand>
        <name>ATP</name>
        <dbReference type="ChEBI" id="CHEBI:30616"/>
    </ligand>
</feature>
<evidence type="ECO:0000256" key="6">
    <source>
        <dbReference type="ARBA" id="ARBA00021478"/>
    </source>
</evidence>
<evidence type="ECO:0000256" key="17">
    <source>
        <dbReference type="RuleBase" id="RU003825"/>
    </source>
</evidence>
<evidence type="ECO:0000256" key="13">
    <source>
        <dbReference type="ARBA" id="ARBA00031452"/>
    </source>
</evidence>
<evidence type="ECO:0000256" key="11">
    <source>
        <dbReference type="ARBA" id="ARBA00022840"/>
    </source>
</evidence>
<comment type="pathway">
    <text evidence="2 16 17">Pyrimidine metabolism; UMP biosynthesis via salvage pathway; UMP from uridine: step 1/1.</text>
</comment>
<dbReference type="CDD" id="cd02023">
    <property type="entry name" value="UMPK"/>
    <property type="match status" value="1"/>
</dbReference>
<dbReference type="InterPro" id="IPR027417">
    <property type="entry name" value="P-loop_NTPase"/>
</dbReference>
<evidence type="ECO:0000256" key="1">
    <source>
        <dbReference type="ARBA" id="ARBA00004496"/>
    </source>
</evidence>
<dbReference type="SMART" id="SM00382">
    <property type="entry name" value="AAA"/>
    <property type="match status" value="1"/>
</dbReference>
<keyword evidence="20" id="KW-1185">Reference proteome</keyword>
<accession>A0ABW4ZUW3</accession>
<dbReference type="EC" id="2.7.1.48" evidence="5 16"/>
<dbReference type="EMBL" id="JBHUIO010000002">
    <property type="protein sequence ID" value="MFD2169228.1"/>
    <property type="molecule type" value="Genomic_DNA"/>
</dbReference>
<comment type="catalytic activity">
    <reaction evidence="14 17">
        <text>cytidine + ATP = CMP + ADP + H(+)</text>
        <dbReference type="Rhea" id="RHEA:24674"/>
        <dbReference type="ChEBI" id="CHEBI:15378"/>
        <dbReference type="ChEBI" id="CHEBI:17562"/>
        <dbReference type="ChEBI" id="CHEBI:30616"/>
        <dbReference type="ChEBI" id="CHEBI:60377"/>
        <dbReference type="ChEBI" id="CHEBI:456216"/>
        <dbReference type="EC" id="2.7.1.48"/>
    </reaction>
</comment>
<evidence type="ECO:0000256" key="5">
    <source>
        <dbReference type="ARBA" id="ARBA00012137"/>
    </source>
</evidence>
<keyword evidence="9 16" id="KW-0547">Nucleotide-binding</keyword>